<name>A0A218Z8D9_9HELO</name>
<keyword evidence="4" id="KW-1185">Reference proteome</keyword>
<dbReference type="InParanoid" id="A0A218Z8D9"/>
<evidence type="ECO:0000313" key="4">
    <source>
        <dbReference type="Proteomes" id="UP000242519"/>
    </source>
</evidence>
<dbReference type="Proteomes" id="UP000242519">
    <property type="component" value="Unassembled WGS sequence"/>
</dbReference>
<protein>
    <submittedName>
        <fullName evidence="3">Uncharacterized protein</fullName>
    </submittedName>
</protein>
<sequence length="162" mass="17693">MAIQQRTSGIFDRLQSLVDSYIISPSSRERCYTNISAFAQGQPILFTFLLTQFLFCFTPLALFLSFALGILVLSLVSALLFSLFWVGIALLALIPTLFVAVSLALVVAIWAVSSVLLARWLYNAVPVSVKGRAEVALPNGKTDDVEETGEGYGDVKGEVKRK</sequence>
<organism evidence="3 4">
    <name type="scientific">Diplocarpon coronariae</name>
    <dbReference type="NCBI Taxonomy" id="2795749"/>
    <lineage>
        <taxon>Eukaryota</taxon>
        <taxon>Fungi</taxon>
        <taxon>Dikarya</taxon>
        <taxon>Ascomycota</taxon>
        <taxon>Pezizomycotina</taxon>
        <taxon>Leotiomycetes</taxon>
        <taxon>Helotiales</taxon>
        <taxon>Drepanopezizaceae</taxon>
        <taxon>Diplocarpon</taxon>
    </lineage>
</organism>
<keyword evidence="2" id="KW-0812">Transmembrane</keyword>
<proteinExistence type="predicted"/>
<feature type="transmembrane region" description="Helical" evidence="2">
    <location>
        <begin position="71"/>
        <end position="94"/>
    </location>
</feature>
<gene>
    <name evidence="3" type="ORF">B2J93_8413</name>
</gene>
<evidence type="ECO:0000256" key="2">
    <source>
        <dbReference type="SAM" id="Phobius"/>
    </source>
</evidence>
<dbReference type="AlphaFoldDB" id="A0A218Z8D9"/>
<feature type="region of interest" description="Disordered" evidence="1">
    <location>
        <begin position="141"/>
        <end position="162"/>
    </location>
</feature>
<dbReference type="OrthoDB" id="3928876at2759"/>
<comment type="caution">
    <text evidence="3">The sequence shown here is derived from an EMBL/GenBank/DDBJ whole genome shotgun (WGS) entry which is preliminary data.</text>
</comment>
<dbReference type="EMBL" id="MZNU01000142">
    <property type="protein sequence ID" value="OWP04032.1"/>
    <property type="molecule type" value="Genomic_DNA"/>
</dbReference>
<dbReference type="Pfam" id="PF16015">
    <property type="entry name" value="Promethin"/>
    <property type="match status" value="1"/>
</dbReference>
<evidence type="ECO:0000313" key="3">
    <source>
        <dbReference type="EMBL" id="OWP04032.1"/>
    </source>
</evidence>
<keyword evidence="2" id="KW-0472">Membrane</keyword>
<reference evidence="3 4" key="1">
    <citation type="submission" date="2017-04" db="EMBL/GenBank/DDBJ databases">
        <title>Draft genome sequence of Marssonina coronaria NL1: causal agent of apple blotch.</title>
        <authorList>
            <person name="Cheng Q."/>
        </authorList>
    </citation>
    <scope>NUCLEOTIDE SEQUENCE [LARGE SCALE GENOMIC DNA]</scope>
    <source>
        <strain evidence="3 4">NL1</strain>
    </source>
</reference>
<evidence type="ECO:0000256" key="1">
    <source>
        <dbReference type="SAM" id="MobiDB-lite"/>
    </source>
</evidence>
<accession>A0A218Z8D9</accession>
<keyword evidence="2" id="KW-1133">Transmembrane helix</keyword>
<feature type="transmembrane region" description="Helical" evidence="2">
    <location>
        <begin position="44"/>
        <end position="64"/>
    </location>
</feature>
<feature type="compositionally biased region" description="Basic and acidic residues" evidence="1">
    <location>
        <begin position="153"/>
        <end position="162"/>
    </location>
</feature>
<feature type="transmembrane region" description="Helical" evidence="2">
    <location>
        <begin position="100"/>
        <end position="122"/>
    </location>
</feature>
<dbReference type="STRING" id="503106.A0A218Z8D9"/>